<evidence type="ECO:0000256" key="8">
    <source>
        <dbReference type="SAM" id="Phobius"/>
    </source>
</evidence>
<reference evidence="10" key="1">
    <citation type="submission" date="2025-08" db="UniProtKB">
        <authorList>
            <consortium name="Ensembl"/>
        </authorList>
    </citation>
    <scope>IDENTIFICATION</scope>
</reference>
<keyword evidence="3 8" id="KW-1133">Transmembrane helix</keyword>
<evidence type="ECO:0000313" key="11">
    <source>
        <dbReference type="Proteomes" id="UP000694540"/>
    </source>
</evidence>
<feature type="compositionally biased region" description="Low complexity" evidence="7">
    <location>
        <begin position="205"/>
        <end position="215"/>
    </location>
</feature>
<dbReference type="GO" id="GO:0016020">
    <property type="term" value="C:membrane"/>
    <property type="evidence" value="ECO:0007669"/>
    <property type="project" value="UniProtKB-SubCell"/>
</dbReference>
<reference evidence="10" key="2">
    <citation type="submission" date="2025-09" db="UniProtKB">
        <authorList>
            <consortium name="Ensembl"/>
        </authorList>
    </citation>
    <scope>IDENTIFICATION</scope>
</reference>
<evidence type="ECO:0000256" key="6">
    <source>
        <dbReference type="ARBA" id="ARBA00071602"/>
    </source>
</evidence>
<dbReference type="FunFam" id="1.10.287.110:FF:000087">
    <property type="entry name" value="DnaJ homolog subfamily C member 4"/>
    <property type="match status" value="1"/>
</dbReference>
<keyword evidence="5" id="KW-0143">Chaperone</keyword>
<feature type="transmembrane region" description="Helical" evidence="8">
    <location>
        <begin position="149"/>
        <end position="168"/>
    </location>
</feature>
<feature type="region of interest" description="Disordered" evidence="7">
    <location>
        <begin position="205"/>
        <end position="231"/>
    </location>
</feature>
<dbReference type="InterPro" id="IPR052763">
    <property type="entry name" value="DnaJ_C4"/>
</dbReference>
<accession>A0A8C3X2G0</accession>
<dbReference type="PANTHER" id="PTHR44825:SF1">
    <property type="entry name" value="DNAJ HOMOLOG SUBFAMILY C MEMBER 4"/>
    <property type="match status" value="1"/>
</dbReference>
<feature type="domain" description="J" evidence="9">
    <location>
        <begin position="31"/>
        <end position="96"/>
    </location>
</feature>
<dbReference type="PRINTS" id="PR00625">
    <property type="entry name" value="JDOMAIN"/>
</dbReference>
<sequence length="231" mass="26486">MLPLRLCRLWPRNPPTRSFAAAAGQRSGPSNYYELLGVHPGASAEEVKRAFFSKSKELHPDRDPGNPALHSRFVELSEAYQVLSREQSRRSYDQQFRSATSGTTVYPRSAHQTHSSWEHPNARYWAQFSGVRPQGPESRQQQHRQNQRTLVYCLLIMLAGMGLHYVAFRKLEQVHRSFMDEKDRIITAIYNDTRARARAKRARLQQEQQQRQLLQPTPGPCEGPGIVPPSP</sequence>
<evidence type="ECO:0000256" key="5">
    <source>
        <dbReference type="ARBA" id="ARBA00023186"/>
    </source>
</evidence>
<dbReference type="AlphaFoldDB" id="A0A8C3X2G0"/>
<proteinExistence type="predicted"/>
<dbReference type="InterPro" id="IPR001623">
    <property type="entry name" value="DnaJ_domain"/>
</dbReference>
<evidence type="ECO:0000256" key="3">
    <source>
        <dbReference type="ARBA" id="ARBA00022989"/>
    </source>
</evidence>
<evidence type="ECO:0000256" key="7">
    <source>
        <dbReference type="SAM" id="MobiDB-lite"/>
    </source>
</evidence>
<dbReference type="Proteomes" id="UP000694540">
    <property type="component" value="Unplaced"/>
</dbReference>
<protein>
    <recommendedName>
        <fullName evidence="6">DnaJ homolog subfamily C member 4</fullName>
    </recommendedName>
</protein>
<keyword evidence="4 8" id="KW-0472">Membrane</keyword>
<dbReference type="CDD" id="cd06257">
    <property type="entry name" value="DnaJ"/>
    <property type="match status" value="1"/>
</dbReference>
<dbReference type="PROSITE" id="PS50076">
    <property type="entry name" value="DNAJ_2"/>
    <property type="match status" value="1"/>
</dbReference>
<dbReference type="InterPro" id="IPR036869">
    <property type="entry name" value="J_dom_sf"/>
</dbReference>
<comment type="subcellular location">
    <subcellularLocation>
        <location evidence="1">Membrane</location>
        <topology evidence="1">Single-pass membrane protein</topology>
    </subcellularLocation>
</comment>
<dbReference type="PANTHER" id="PTHR44825">
    <property type="match status" value="1"/>
</dbReference>
<organism evidence="10 11">
    <name type="scientific">Catagonus wagneri</name>
    <name type="common">Chacoan peccary</name>
    <dbReference type="NCBI Taxonomy" id="51154"/>
    <lineage>
        <taxon>Eukaryota</taxon>
        <taxon>Metazoa</taxon>
        <taxon>Chordata</taxon>
        <taxon>Craniata</taxon>
        <taxon>Vertebrata</taxon>
        <taxon>Euteleostomi</taxon>
        <taxon>Mammalia</taxon>
        <taxon>Eutheria</taxon>
        <taxon>Laurasiatheria</taxon>
        <taxon>Artiodactyla</taxon>
        <taxon>Suina</taxon>
        <taxon>Tayassuidae</taxon>
        <taxon>Catagonus</taxon>
    </lineage>
</organism>
<dbReference type="Pfam" id="PF00226">
    <property type="entry name" value="DnaJ"/>
    <property type="match status" value="1"/>
</dbReference>
<dbReference type="Ensembl" id="ENSCWAT00000026888.1">
    <property type="protein sequence ID" value="ENSCWAP00000024798.1"/>
    <property type="gene ID" value="ENSCWAG00000018875.1"/>
</dbReference>
<dbReference type="SMART" id="SM00271">
    <property type="entry name" value="DnaJ"/>
    <property type="match status" value="1"/>
</dbReference>
<keyword evidence="2 8" id="KW-0812">Transmembrane</keyword>
<dbReference type="GeneTree" id="ENSGT00510000048574"/>
<evidence type="ECO:0000256" key="2">
    <source>
        <dbReference type="ARBA" id="ARBA00022692"/>
    </source>
</evidence>
<keyword evidence="11" id="KW-1185">Reference proteome</keyword>
<name>A0A8C3X2G0_9CETA</name>
<evidence type="ECO:0000256" key="4">
    <source>
        <dbReference type="ARBA" id="ARBA00023136"/>
    </source>
</evidence>
<evidence type="ECO:0000313" key="10">
    <source>
        <dbReference type="Ensembl" id="ENSCWAP00000024798.1"/>
    </source>
</evidence>
<feature type="compositionally biased region" description="Pro residues" evidence="7">
    <location>
        <begin position="217"/>
        <end position="231"/>
    </location>
</feature>
<dbReference type="Gene3D" id="1.10.287.110">
    <property type="entry name" value="DnaJ domain"/>
    <property type="match status" value="1"/>
</dbReference>
<gene>
    <name evidence="10" type="primary">DNAJC4</name>
</gene>
<dbReference type="SUPFAM" id="SSF46565">
    <property type="entry name" value="Chaperone J-domain"/>
    <property type="match status" value="1"/>
</dbReference>
<evidence type="ECO:0000259" key="9">
    <source>
        <dbReference type="PROSITE" id="PS50076"/>
    </source>
</evidence>
<evidence type="ECO:0000256" key="1">
    <source>
        <dbReference type="ARBA" id="ARBA00004167"/>
    </source>
</evidence>